<dbReference type="HOGENOM" id="CLU_1848339_0_0_1"/>
<dbReference type="Gramene" id="OPUNC01G23280.1">
    <property type="protein sequence ID" value="OPUNC01G23280.1"/>
    <property type="gene ID" value="OPUNC01G23280"/>
</dbReference>
<accession>A0A0E0JLB3</accession>
<sequence length="139" mass="15345">MGCEKPLAEGNGRVRCSHNSLQFKPLQNDAFLLLFLLLSSPPPRRLGRRPPFALETPPLSLSLLRDLYVRALAPLSEAFLLWPILEAKTPVHGRIRISDCCPGAAILEACSVPSKEAEEEEAIEKSASTLIHRRIVRPG</sequence>
<reference evidence="1" key="1">
    <citation type="submission" date="2015-04" db="UniProtKB">
        <authorList>
            <consortium name="EnsemblPlants"/>
        </authorList>
    </citation>
    <scope>IDENTIFICATION</scope>
</reference>
<dbReference type="EnsemblPlants" id="OPUNC01G23280.1">
    <property type="protein sequence ID" value="OPUNC01G23280.1"/>
    <property type="gene ID" value="OPUNC01G23280"/>
</dbReference>
<keyword evidence="2" id="KW-1185">Reference proteome</keyword>
<reference evidence="1" key="2">
    <citation type="submission" date="2018-05" db="EMBL/GenBank/DDBJ databases">
        <title>OpunRS2 (Oryza punctata Reference Sequence Version 2).</title>
        <authorList>
            <person name="Zhang J."/>
            <person name="Kudrna D."/>
            <person name="Lee S."/>
            <person name="Talag J."/>
            <person name="Welchert J."/>
            <person name="Wing R.A."/>
        </authorList>
    </citation>
    <scope>NUCLEOTIDE SEQUENCE [LARGE SCALE GENOMIC DNA]</scope>
</reference>
<dbReference type="Proteomes" id="UP000026962">
    <property type="component" value="Chromosome 1"/>
</dbReference>
<dbReference type="AlphaFoldDB" id="A0A0E0JLB3"/>
<protein>
    <submittedName>
        <fullName evidence="1">Uncharacterized protein</fullName>
    </submittedName>
</protein>
<evidence type="ECO:0000313" key="1">
    <source>
        <dbReference type="EnsemblPlants" id="OPUNC01G23280.1"/>
    </source>
</evidence>
<name>A0A0E0JLB3_ORYPU</name>
<proteinExistence type="predicted"/>
<organism evidence="1">
    <name type="scientific">Oryza punctata</name>
    <name type="common">Red rice</name>
    <dbReference type="NCBI Taxonomy" id="4537"/>
    <lineage>
        <taxon>Eukaryota</taxon>
        <taxon>Viridiplantae</taxon>
        <taxon>Streptophyta</taxon>
        <taxon>Embryophyta</taxon>
        <taxon>Tracheophyta</taxon>
        <taxon>Spermatophyta</taxon>
        <taxon>Magnoliopsida</taxon>
        <taxon>Liliopsida</taxon>
        <taxon>Poales</taxon>
        <taxon>Poaceae</taxon>
        <taxon>BOP clade</taxon>
        <taxon>Oryzoideae</taxon>
        <taxon>Oryzeae</taxon>
        <taxon>Oryzinae</taxon>
        <taxon>Oryza</taxon>
    </lineage>
</organism>
<evidence type="ECO:0000313" key="2">
    <source>
        <dbReference type="Proteomes" id="UP000026962"/>
    </source>
</evidence>